<feature type="domain" description="DUF2179" evidence="7">
    <location>
        <begin position="233"/>
        <end position="287"/>
    </location>
</feature>
<evidence type="ECO:0000256" key="5">
    <source>
        <dbReference type="ARBA" id="ARBA00023136"/>
    </source>
</evidence>
<gene>
    <name evidence="8" type="ORF">ERS852397_00711</name>
    <name evidence="10" type="ORF">F2Z09_21430</name>
    <name evidence="9" type="ORF">F2Z22_02490</name>
</gene>
<feature type="transmembrane region" description="Helical" evidence="6">
    <location>
        <begin position="54"/>
        <end position="79"/>
    </location>
</feature>
<dbReference type="Pfam" id="PF02588">
    <property type="entry name" value="YitT_membrane"/>
    <property type="match status" value="1"/>
</dbReference>
<evidence type="ECO:0000313" key="13">
    <source>
        <dbReference type="Proteomes" id="UP000440198"/>
    </source>
</evidence>
<reference evidence="12 13" key="2">
    <citation type="journal article" date="2019" name="Nat. Med.">
        <title>A library of human gut bacterial isolates paired with longitudinal multiomics data enables mechanistic microbiome research.</title>
        <authorList>
            <person name="Poyet M."/>
            <person name="Groussin M."/>
            <person name="Gibbons S.M."/>
            <person name="Avila-Pacheco J."/>
            <person name="Jiang X."/>
            <person name="Kearney S.M."/>
            <person name="Perrotta A.R."/>
            <person name="Berdy B."/>
            <person name="Zhao S."/>
            <person name="Lieberman T.D."/>
            <person name="Swanson P.K."/>
            <person name="Smith M."/>
            <person name="Roesemann S."/>
            <person name="Alexander J.E."/>
            <person name="Rich S.A."/>
            <person name="Livny J."/>
            <person name="Vlamakis H."/>
            <person name="Clish C."/>
            <person name="Bullock K."/>
            <person name="Deik A."/>
            <person name="Scott J."/>
            <person name="Pierce K.A."/>
            <person name="Xavier R.J."/>
            <person name="Alm E.J."/>
        </authorList>
    </citation>
    <scope>NUCLEOTIDE SEQUENCE [LARGE SCALE GENOMIC DNA]</scope>
    <source>
        <strain evidence="10 13">BIOML-A2</strain>
        <strain evidence="9 12">BIOML-A6</strain>
    </source>
</reference>
<dbReference type="InterPro" id="IPR019264">
    <property type="entry name" value="DUF2179"/>
</dbReference>
<dbReference type="GO" id="GO:0005886">
    <property type="term" value="C:plasma membrane"/>
    <property type="evidence" value="ECO:0007669"/>
    <property type="project" value="UniProtKB-SubCell"/>
</dbReference>
<dbReference type="EMBL" id="VWAG01000080">
    <property type="protein sequence ID" value="KAA5251441.1"/>
    <property type="molecule type" value="Genomic_DNA"/>
</dbReference>
<evidence type="ECO:0000313" key="8">
    <source>
        <dbReference type="EMBL" id="CUN71175.1"/>
    </source>
</evidence>
<keyword evidence="5 6" id="KW-0472">Membrane</keyword>
<organism evidence="8 11">
    <name type="scientific">Bacteroides finegoldii</name>
    <dbReference type="NCBI Taxonomy" id="338188"/>
    <lineage>
        <taxon>Bacteria</taxon>
        <taxon>Pseudomonadati</taxon>
        <taxon>Bacteroidota</taxon>
        <taxon>Bacteroidia</taxon>
        <taxon>Bacteroidales</taxon>
        <taxon>Bacteroidaceae</taxon>
        <taxon>Bacteroides</taxon>
    </lineage>
</organism>
<evidence type="ECO:0000313" key="11">
    <source>
        <dbReference type="Proteomes" id="UP000095517"/>
    </source>
</evidence>
<evidence type="ECO:0000256" key="2">
    <source>
        <dbReference type="ARBA" id="ARBA00022475"/>
    </source>
</evidence>
<dbReference type="Pfam" id="PF10035">
    <property type="entry name" value="DUF2179"/>
    <property type="match status" value="1"/>
</dbReference>
<evidence type="ECO:0000313" key="12">
    <source>
        <dbReference type="Proteomes" id="UP000421791"/>
    </source>
</evidence>
<evidence type="ECO:0000259" key="7">
    <source>
        <dbReference type="Pfam" id="PF10035"/>
    </source>
</evidence>
<dbReference type="AlphaFoldDB" id="A0A173Z7K1"/>
<feature type="transmembrane region" description="Helical" evidence="6">
    <location>
        <begin position="20"/>
        <end position="39"/>
    </location>
</feature>
<dbReference type="InterPro" id="IPR003740">
    <property type="entry name" value="YitT"/>
</dbReference>
<feature type="transmembrane region" description="Helical" evidence="6">
    <location>
        <begin position="117"/>
        <end position="139"/>
    </location>
</feature>
<dbReference type="STRING" id="338188.ERS852397_00711"/>
<dbReference type="CDD" id="cd16380">
    <property type="entry name" value="YitT_C"/>
    <property type="match status" value="1"/>
</dbReference>
<dbReference type="EMBL" id="CYZH01000003">
    <property type="protein sequence ID" value="CUN71175.1"/>
    <property type="molecule type" value="Genomic_DNA"/>
</dbReference>
<dbReference type="GeneID" id="92986803"/>
<dbReference type="RefSeq" id="WP_007757706.1">
    <property type="nucleotide sequence ID" value="NZ_CABIXA010000003.1"/>
</dbReference>
<feature type="transmembrane region" description="Helical" evidence="6">
    <location>
        <begin position="86"/>
        <end position="105"/>
    </location>
</feature>
<dbReference type="PIRSF" id="PIRSF006483">
    <property type="entry name" value="Membrane_protein_YitT"/>
    <property type="match status" value="1"/>
</dbReference>
<dbReference type="PANTHER" id="PTHR33545">
    <property type="entry name" value="UPF0750 MEMBRANE PROTEIN YITT-RELATED"/>
    <property type="match status" value="1"/>
</dbReference>
<evidence type="ECO:0000256" key="4">
    <source>
        <dbReference type="ARBA" id="ARBA00022989"/>
    </source>
</evidence>
<evidence type="ECO:0000313" key="10">
    <source>
        <dbReference type="EMBL" id="KAA5251441.1"/>
    </source>
</evidence>
<comment type="subcellular location">
    <subcellularLocation>
        <location evidence="1">Cell membrane</location>
        <topology evidence="1">Multi-pass membrane protein</topology>
    </subcellularLocation>
</comment>
<dbReference type="InterPro" id="IPR051461">
    <property type="entry name" value="UPF0750_membrane"/>
</dbReference>
<keyword evidence="4 6" id="KW-1133">Transmembrane helix</keyword>
<dbReference type="Gene3D" id="3.30.70.120">
    <property type="match status" value="1"/>
</dbReference>
<dbReference type="InterPro" id="IPR015867">
    <property type="entry name" value="N-reg_PII/ATP_PRibTrfase_C"/>
</dbReference>
<protein>
    <submittedName>
        <fullName evidence="8">Transporter</fullName>
    </submittedName>
    <submittedName>
        <fullName evidence="9">YitT family protein</fullName>
    </submittedName>
</protein>
<keyword evidence="13" id="KW-1185">Reference proteome</keyword>
<name>A0A173Z7K1_9BACE</name>
<dbReference type="EMBL" id="VWAK01000002">
    <property type="protein sequence ID" value="KAA5232860.1"/>
    <property type="molecule type" value="Genomic_DNA"/>
</dbReference>
<dbReference type="Proteomes" id="UP000440198">
    <property type="component" value="Unassembled WGS sequence"/>
</dbReference>
<feature type="transmembrane region" description="Helical" evidence="6">
    <location>
        <begin position="160"/>
        <end position="180"/>
    </location>
</feature>
<dbReference type="Proteomes" id="UP000095517">
    <property type="component" value="Unassembled WGS sequence"/>
</dbReference>
<reference evidence="8 11" key="1">
    <citation type="submission" date="2015-09" db="EMBL/GenBank/DDBJ databases">
        <authorList>
            <consortium name="Pathogen Informatics"/>
        </authorList>
    </citation>
    <scope>NUCLEOTIDE SEQUENCE [LARGE SCALE GENOMIC DNA]</scope>
    <source>
        <strain evidence="8 11">2789STDY5608840</strain>
    </source>
</reference>
<accession>A0A173Z7K1</accession>
<dbReference type="Proteomes" id="UP000421791">
    <property type="component" value="Unassembled WGS sequence"/>
</dbReference>
<evidence type="ECO:0000256" key="3">
    <source>
        <dbReference type="ARBA" id="ARBA00022692"/>
    </source>
</evidence>
<evidence type="ECO:0000313" key="9">
    <source>
        <dbReference type="EMBL" id="KAA5232860.1"/>
    </source>
</evidence>
<sequence>MKTAIPKPSKQSIIREARDYVMIAVGMILYGIGWTVFLLPNDITTGGVPGIASIVYWATGFPVQYTYFAINFFLLLLALKLLGLKFCIKTIFGVFTLTFFLSVIQKMATGISLLHDQPFMACVIGASFCGGGIGVAFSSNGSTGGTDIIAAIINKYRDITLGRVVLICDMIIISSSYFVLKDWEKVVYGFVTLYICSFVLDQVVNSARQSVQFFIISNKYEEIGRCINEYPHRGVTIINATGFYTGREVKMMFVLAKKRESPIIFRLIKDIDPNAFVSQSAVIGVYGEGFDHIKIK</sequence>
<proteinExistence type="predicted"/>
<keyword evidence="3 6" id="KW-0812">Transmembrane</keyword>
<keyword evidence="2" id="KW-1003">Cell membrane</keyword>
<evidence type="ECO:0000256" key="1">
    <source>
        <dbReference type="ARBA" id="ARBA00004651"/>
    </source>
</evidence>
<dbReference type="PANTHER" id="PTHR33545:SF5">
    <property type="entry name" value="UPF0750 MEMBRANE PROTEIN YITT"/>
    <property type="match status" value="1"/>
</dbReference>
<evidence type="ECO:0000256" key="6">
    <source>
        <dbReference type="SAM" id="Phobius"/>
    </source>
</evidence>